<gene>
    <name evidence="1" type="ORF">LSTR_LSTR017278</name>
</gene>
<dbReference type="Proteomes" id="UP000291343">
    <property type="component" value="Unassembled WGS sequence"/>
</dbReference>
<sequence>MSGGGGGGVDVAILIQEWLAGHCLMPTCVQSSWTVGKSKFGGRGLFATRDIHASELNIVRHSHHSRTATQRGPAMRRLSFGLPRGGDKWPPLKTCPGGVACPSAATSAPCRRDTAPSVACWRRLSQATSRERRGACSCFTHWLRCAA</sequence>
<comment type="caution">
    <text evidence="1">The sequence shown here is derived from an EMBL/GenBank/DDBJ whole genome shotgun (WGS) entry which is preliminary data.</text>
</comment>
<keyword evidence="2" id="KW-1185">Reference proteome</keyword>
<dbReference type="InParanoid" id="A0A482XAU8"/>
<organism evidence="1 2">
    <name type="scientific">Laodelphax striatellus</name>
    <name type="common">Small brown planthopper</name>
    <name type="synonym">Delphax striatella</name>
    <dbReference type="NCBI Taxonomy" id="195883"/>
    <lineage>
        <taxon>Eukaryota</taxon>
        <taxon>Metazoa</taxon>
        <taxon>Ecdysozoa</taxon>
        <taxon>Arthropoda</taxon>
        <taxon>Hexapoda</taxon>
        <taxon>Insecta</taxon>
        <taxon>Pterygota</taxon>
        <taxon>Neoptera</taxon>
        <taxon>Paraneoptera</taxon>
        <taxon>Hemiptera</taxon>
        <taxon>Auchenorrhyncha</taxon>
        <taxon>Fulgoroidea</taxon>
        <taxon>Delphacidae</taxon>
        <taxon>Criomorphinae</taxon>
        <taxon>Laodelphax</taxon>
    </lineage>
</organism>
<evidence type="ECO:0000313" key="1">
    <source>
        <dbReference type="EMBL" id="RZF42782.1"/>
    </source>
</evidence>
<protein>
    <submittedName>
        <fullName evidence="1">Uncharacterized protein</fullName>
    </submittedName>
</protein>
<dbReference type="OrthoDB" id="5945798at2759"/>
<evidence type="ECO:0000313" key="2">
    <source>
        <dbReference type="Proteomes" id="UP000291343"/>
    </source>
</evidence>
<name>A0A482XAU8_LAOST</name>
<dbReference type="EMBL" id="QKKF02014223">
    <property type="protein sequence ID" value="RZF42782.1"/>
    <property type="molecule type" value="Genomic_DNA"/>
</dbReference>
<proteinExistence type="predicted"/>
<reference evidence="1 2" key="1">
    <citation type="journal article" date="2017" name="Gigascience">
        <title>Genome sequence of the small brown planthopper, Laodelphax striatellus.</title>
        <authorList>
            <person name="Zhu J."/>
            <person name="Jiang F."/>
            <person name="Wang X."/>
            <person name="Yang P."/>
            <person name="Bao Y."/>
            <person name="Zhao W."/>
            <person name="Wang W."/>
            <person name="Lu H."/>
            <person name="Wang Q."/>
            <person name="Cui N."/>
            <person name="Li J."/>
            <person name="Chen X."/>
            <person name="Luo L."/>
            <person name="Yu J."/>
            <person name="Kang L."/>
            <person name="Cui F."/>
        </authorList>
    </citation>
    <scope>NUCLEOTIDE SEQUENCE [LARGE SCALE GENOMIC DNA]</scope>
    <source>
        <strain evidence="1">Lst14</strain>
    </source>
</reference>
<accession>A0A482XAU8</accession>
<dbReference type="AlphaFoldDB" id="A0A482XAU8"/>